<dbReference type="SUPFAM" id="SSF141072">
    <property type="entry name" value="CalX-like"/>
    <property type="match status" value="1"/>
</dbReference>
<accession>A0A166VNF2</accession>
<feature type="chain" id="PRO_5007881256" evidence="1">
    <location>
        <begin position="23"/>
        <end position="501"/>
    </location>
</feature>
<organism evidence="2 3">
    <name type="scientific">Pseudoalteromonas luteoviolacea DSM 6061</name>
    <dbReference type="NCBI Taxonomy" id="1365250"/>
    <lineage>
        <taxon>Bacteria</taxon>
        <taxon>Pseudomonadati</taxon>
        <taxon>Pseudomonadota</taxon>
        <taxon>Gammaproteobacteria</taxon>
        <taxon>Alteromonadales</taxon>
        <taxon>Pseudoalteromonadaceae</taxon>
        <taxon>Pseudoalteromonas</taxon>
    </lineage>
</organism>
<dbReference type="InterPro" id="IPR038081">
    <property type="entry name" value="CalX-like_sf"/>
</dbReference>
<dbReference type="SUPFAM" id="SSF101898">
    <property type="entry name" value="NHL repeat"/>
    <property type="match status" value="1"/>
</dbReference>
<evidence type="ECO:0000256" key="1">
    <source>
        <dbReference type="SAM" id="SignalP"/>
    </source>
</evidence>
<comment type="caution">
    <text evidence="2">The sequence shown here is derived from an EMBL/GenBank/DDBJ whole genome shotgun (WGS) entry which is preliminary data.</text>
</comment>
<feature type="signal peptide" evidence="1">
    <location>
        <begin position="1"/>
        <end position="22"/>
    </location>
</feature>
<dbReference type="EMBL" id="AUYB01000125">
    <property type="protein sequence ID" value="KZN33212.1"/>
    <property type="molecule type" value="Genomic_DNA"/>
</dbReference>
<gene>
    <name evidence="2" type="ORF">N475_03735</name>
</gene>
<keyword evidence="3" id="KW-1185">Reference proteome</keyword>
<sequence length="501" mass="54758">MLKTSLTLLTLVTASFSPLSVANTCSGELYGINAGRGDVGILFGLNEQTDTAFAQTLAEFSSSALAYDNNSKRMYYISAPRPIEYEVDTSHLSLSAEQKEHLPIMGNRFKYIRLAYYDFNTDTHTIVGRTTQVLSLVYDAQRDALIGTDFKKLYQIDKNSGTTIELASLGSLKGKFRGDLVIQDGNWYLITSRAVYQIDKTTYAVTKKANHSLTAATGAALNQSGEIVVSRTLINDYGHVNKSKLYKLNPHSGNTCLLATVPVRINDLASNTDKEVACYTTPTCETDPLPSFTLEAITDSALEAGQLEYQVNLSNSYYQDVTIDLSITDGTTDSSDYSLAQTTLTIPSGETSGSIIISALDDQNHEGDETFTLNANADQNVTGSASALGTIIDNDPACTPDNYTRINYQFISESAAYNNDWGVTVNGSYVKLLDEYGASGSYDVLQGTSYNYVLAVNGNANQLTGNYTVYGDKQYWEDQNDGDYNDFVVRVWTTTVQKGCE</sequence>
<keyword evidence="1" id="KW-0732">Signal</keyword>
<evidence type="ECO:0000313" key="3">
    <source>
        <dbReference type="Proteomes" id="UP000076643"/>
    </source>
</evidence>
<dbReference type="AlphaFoldDB" id="A0A166VNF2"/>
<dbReference type="RefSeq" id="WP_063358183.1">
    <property type="nucleotide sequence ID" value="NZ_AQHB01000023.1"/>
</dbReference>
<dbReference type="STRING" id="43657.S4054249_11145"/>
<dbReference type="Proteomes" id="UP000076643">
    <property type="component" value="Unassembled WGS sequence"/>
</dbReference>
<protein>
    <submittedName>
        <fullName evidence="2">Hemolysin-type calcium-binding region</fullName>
    </submittedName>
</protein>
<dbReference type="PATRIC" id="fig|1365250.3.peg.3839"/>
<reference evidence="2 3" key="1">
    <citation type="submission" date="2013-07" db="EMBL/GenBank/DDBJ databases">
        <title>Comparative Genomic and Metabolomic Analysis of Twelve Strains of Pseudoalteromonas luteoviolacea.</title>
        <authorList>
            <person name="Vynne N.G."/>
            <person name="Mansson M."/>
            <person name="Gram L."/>
        </authorList>
    </citation>
    <scope>NUCLEOTIDE SEQUENCE [LARGE SCALE GENOMIC DNA]</scope>
    <source>
        <strain evidence="2 3">DSM 6061</strain>
    </source>
</reference>
<name>A0A166VNF2_9GAMM</name>
<dbReference type="GeneID" id="57362086"/>
<proteinExistence type="predicted"/>
<dbReference type="Gene3D" id="2.60.40.2030">
    <property type="match status" value="1"/>
</dbReference>
<evidence type="ECO:0000313" key="2">
    <source>
        <dbReference type="EMBL" id="KZN33212.1"/>
    </source>
</evidence>